<dbReference type="AlphaFoldDB" id="A0A397S700"/>
<accession>A0A397S700</accession>
<proteinExistence type="predicted"/>
<evidence type="ECO:0000256" key="1">
    <source>
        <dbReference type="SAM" id="SignalP"/>
    </source>
</evidence>
<evidence type="ECO:0000313" key="2">
    <source>
        <dbReference type="EMBL" id="RIA80466.1"/>
    </source>
</evidence>
<evidence type="ECO:0000313" key="3">
    <source>
        <dbReference type="Proteomes" id="UP000265703"/>
    </source>
</evidence>
<sequence length="187" mass="21832">MATDMTLAIIVLSVCLWMIVIHVQSPVELLFQTTIGENDKIMIRPDNNNNNNNLYTNLYQESSLDLVPMKCKATKAITSKSMKEEKSIGIINFLQFPNEIVQISGQINNVTKHDFSNFYFEIETSDDESDNIIIKDDKLFIKREDRIMYFIFNTRLFSIDNKCNINQKRMRKNVIGKNFIVYIKEND</sequence>
<keyword evidence="3" id="KW-1185">Reference proteome</keyword>
<gene>
    <name evidence="2" type="ORF">C1645_792516</name>
</gene>
<dbReference type="Proteomes" id="UP000265703">
    <property type="component" value="Unassembled WGS sequence"/>
</dbReference>
<organism evidence="2 3">
    <name type="scientific">Glomus cerebriforme</name>
    <dbReference type="NCBI Taxonomy" id="658196"/>
    <lineage>
        <taxon>Eukaryota</taxon>
        <taxon>Fungi</taxon>
        <taxon>Fungi incertae sedis</taxon>
        <taxon>Mucoromycota</taxon>
        <taxon>Glomeromycotina</taxon>
        <taxon>Glomeromycetes</taxon>
        <taxon>Glomerales</taxon>
        <taxon>Glomeraceae</taxon>
        <taxon>Glomus</taxon>
    </lineage>
</organism>
<feature type="chain" id="PRO_5017338810" evidence="1">
    <location>
        <begin position="23"/>
        <end position="187"/>
    </location>
</feature>
<feature type="signal peptide" evidence="1">
    <location>
        <begin position="1"/>
        <end position="22"/>
    </location>
</feature>
<dbReference type="EMBL" id="QKYT01000963">
    <property type="protein sequence ID" value="RIA80466.1"/>
    <property type="molecule type" value="Genomic_DNA"/>
</dbReference>
<comment type="caution">
    <text evidence="2">The sequence shown here is derived from an EMBL/GenBank/DDBJ whole genome shotgun (WGS) entry which is preliminary data.</text>
</comment>
<reference evidence="2 3" key="1">
    <citation type="submission" date="2018-06" db="EMBL/GenBank/DDBJ databases">
        <title>Comparative genomics reveals the genomic features of Rhizophagus irregularis, R. cerebriforme, R. diaphanum and Gigaspora rosea, and their symbiotic lifestyle signature.</title>
        <authorList>
            <person name="Morin E."/>
            <person name="San Clemente H."/>
            <person name="Chen E.C.H."/>
            <person name="De La Providencia I."/>
            <person name="Hainaut M."/>
            <person name="Kuo A."/>
            <person name="Kohler A."/>
            <person name="Murat C."/>
            <person name="Tang N."/>
            <person name="Roy S."/>
            <person name="Loubradou J."/>
            <person name="Henrissat B."/>
            <person name="Grigoriev I.V."/>
            <person name="Corradi N."/>
            <person name="Roux C."/>
            <person name="Martin F.M."/>
        </authorList>
    </citation>
    <scope>NUCLEOTIDE SEQUENCE [LARGE SCALE GENOMIC DNA]</scope>
    <source>
        <strain evidence="2 3">DAOM 227022</strain>
    </source>
</reference>
<protein>
    <submittedName>
        <fullName evidence="2">Uncharacterized protein</fullName>
    </submittedName>
</protein>
<keyword evidence="1" id="KW-0732">Signal</keyword>
<dbReference type="OrthoDB" id="2368550at2759"/>
<name>A0A397S700_9GLOM</name>